<dbReference type="Proteomes" id="UP000427906">
    <property type="component" value="Chromosome"/>
</dbReference>
<dbReference type="KEGG" id="dalk:DSCA_27320"/>
<reference evidence="2 3" key="1">
    <citation type="submission" date="2019-11" db="EMBL/GenBank/DDBJ databases">
        <title>Comparative genomics of hydrocarbon-degrading Desulfosarcina strains.</title>
        <authorList>
            <person name="Watanabe M."/>
            <person name="Kojima H."/>
            <person name="Fukui M."/>
        </authorList>
    </citation>
    <scope>NUCLEOTIDE SEQUENCE [LARGE SCALE GENOMIC DNA]</scope>
    <source>
        <strain evidence="2 3">PL12</strain>
    </source>
</reference>
<accession>A0A5K7YGR7</accession>
<dbReference type="AlphaFoldDB" id="A0A5K7YGR7"/>
<feature type="region of interest" description="Disordered" evidence="1">
    <location>
        <begin position="62"/>
        <end position="101"/>
    </location>
</feature>
<evidence type="ECO:0000313" key="2">
    <source>
        <dbReference type="EMBL" id="BBO68802.1"/>
    </source>
</evidence>
<sequence>MVCAITLMTGVGTVDADMVILKSGEMFQTQRAWKENGTVNYINNGQVVRVNEADVERLIHAPGPVEAPPAPEHRTPADTHPPAEGLPLSAPSPDGDETGYLDLKWGQPPSLIKDLTQVGTDAAYGGVQQYTRKHKKKRFARALVDDIVFGFWENGLYTILVEVSNFSDFMNLKAEAFRLFDVGTRNDEDVEKYYWLDKGTDRMLAYDFDSDTGFLWMRSRALHERVRARYPD</sequence>
<proteinExistence type="predicted"/>
<name>A0A5K7YGR7_9BACT</name>
<evidence type="ECO:0000313" key="3">
    <source>
        <dbReference type="Proteomes" id="UP000427906"/>
    </source>
</evidence>
<protein>
    <submittedName>
        <fullName evidence="2">Uncharacterized protein</fullName>
    </submittedName>
</protein>
<dbReference type="EMBL" id="AP021874">
    <property type="protein sequence ID" value="BBO68802.1"/>
    <property type="molecule type" value="Genomic_DNA"/>
</dbReference>
<evidence type="ECO:0000256" key="1">
    <source>
        <dbReference type="SAM" id="MobiDB-lite"/>
    </source>
</evidence>
<gene>
    <name evidence="2" type="ORF">DSCA_27320</name>
</gene>
<keyword evidence="3" id="KW-1185">Reference proteome</keyword>
<organism evidence="2 3">
    <name type="scientific">Desulfosarcina alkanivorans</name>
    <dbReference type="NCBI Taxonomy" id="571177"/>
    <lineage>
        <taxon>Bacteria</taxon>
        <taxon>Pseudomonadati</taxon>
        <taxon>Thermodesulfobacteriota</taxon>
        <taxon>Desulfobacteria</taxon>
        <taxon>Desulfobacterales</taxon>
        <taxon>Desulfosarcinaceae</taxon>
        <taxon>Desulfosarcina</taxon>
    </lineage>
</organism>